<dbReference type="Pfam" id="PF14307">
    <property type="entry name" value="Glyco_tran_WbsX"/>
    <property type="match status" value="1"/>
</dbReference>
<dbReference type="Gene3D" id="3.20.20.80">
    <property type="entry name" value="Glycosidases"/>
    <property type="match status" value="1"/>
</dbReference>
<dbReference type="AlphaFoldDB" id="A0A6C0H0I0"/>
<protein>
    <submittedName>
        <fullName evidence="1">Uncharacterized protein</fullName>
    </submittedName>
</protein>
<reference evidence="1" key="1">
    <citation type="journal article" date="2020" name="Nature">
        <title>Giant virus diversity and host interactions through global metagenomics.</title>
        <authorList>
            <person name="Schulz F."/>
            <person name="Roux S."/>
            <person name="Paez-Espino D."/>
            <person name="Jungbluth S."/>
            <person name="Walsh D.A."/>
            <person name="Denef V.J."/>
            <person name="McMahon K.D."/>
            <person name="Konstantinidis K.T."/>
            <person name="Eloe-Fadrosh E.A."/>
            <person name="Kyrpides N.C."/>
            <person name="Woyke T."/>
        </authorList>
    </citation>
    <scope>NUCLEOTIDE SEQUENCE</scope>
    <source>
        <strain evidence="1">GVMAG-M-3300023179-4</strain>
    </source>
</reference>
<dbReference type="PANTHER" id="PTHR41244">
    <property type="entry name" value="RHAMNAN SYNTHESIS F"/>
    <property type="match status" value="1"/>
</dbReference>
<dbReference type="InterPro" id="IPR032719">
    <property type="entry name" value="WbsX"/>
</dbReference>
<dbReference type="EMBL" id="MN739833">
    <property type="protein sequence ID" value="QHT73890.1"/>
    <property type="molecule type" value="Genomic_DNA"/>
</dbReference>
<name>A0A6C0H0I0_9ZZZZ</name>
<sequence>MSEKAAKIHYCTYGKNENRTYKLYLPEDFNVKNYIELNEDLKNMSETAAKIHYCTYGKNENRTYKFYLPEHFKSNDTLLHKIKLNICSNNLYYDIKFNDFNINNNNLCICHIHILNITNFIDVFEKYYNLIINKIPIIITYSFGEISKIILDIKNIIILKINNKGYDIGGKIILYDYLKKNNINYDFIFFIHSKSNVDKRTNYLDPFLKNKNRFDLIETLLKIKNTNLLGIFPNNMWYNINYKKNYNNDDLYISNKYYYYEILNYLNCTNYDKIFAEGNIMILSKKVLDFVFEKNYELFYNLLNEDNSFDYNWFKIYYKEFSNLSMIAAYNLYKKEGLYGNNTIIKNTDKSIPDGMFEHVFERIWINVIKHLDGNYLVLDKDNLINLYDIKLNAIYFPQFHSIPENDNFWGKDFTEWTLLKPYNNSITINNENYNILKPHEDIGYYDLSDKNVIKNQISIANKFGINGFIIYHYWFKNNHKILYKPKENFLDDDINFPFCLSWANETWSRRWDGTNNEVLLEQDYGNINDYIAHINYLIPFFKNKNYIKNNNGECIFYIYNISDIQDSNNMISIWEKELDNNHIKIKVIATNNCTKKNHDSSYNYDRFLFEPLNSLNYTKINSNTNDYIKLFKEKKLTINDFDFEYYFENNIDIVNAFNKNKNKTFDHFMSHGINEYRDIRIKNDTALLYRNLDYLDMINSYCDINYTKKNYHLGLALSWNNIIRRKNKKFLYVSNFSIENLNKMLILNISHIVLRYLNIFDLNDVKKLNHENFININAWNEWNEQAVLEPNNISGYENLETIKNIIFNL</sequence>
<organism evidence="1">
    <name type="scientific">viral metagenome</name>
    <dbReference type="NCBI Taxonomy" id="1070528"/>
    <lineage>
        <taxon>unclassified sequences</taxon>
        <taxon>metagenomes</taxon>
        <taxon>organismal metagenomes</taxon>
    </lineage>
</organism>
<evidence type="ECO:0000313" key="1">
    <source>
        <dbReference type="EMBL" id="QHT73890.1"/>
    </source>
</evidence>
<proteinExistence type="predicted"/>
<dbReference type="PANTHER" id="PTHR41244:SF1">
    <property type="entry name" value="GLYCOSYLTRANSFERASE"/>
    <property type="match status" value="1"/>
</dbReference>
<accession>A0A6C0H0I0</accession>